<dbReference type="Gene3D" id="2.40.160.60">
    <property type="entry name" value="Outer membrane protein transport protein (OMPP1/FadL/TodX)"/>
    <property type="match status" value="1"/>
</dbReference>
<evidence type="ECO:0000313" key="3">
    <source>
        <dbReference type="Proteomes" id="UP000823637"/>
    </source>
</evidence>
<reference evidence="2" key="2">
    <citation type="journal article" date="2021" name="PeerJ">
        <title>Extensive microbial diversity within the chicken gut microbiome revealed by metagenomics and culture.</title>
        <authorList>
            <person name="Gilroy R."/>
            <person name="Ravi A."/>
            <person name="Getino M."/>
            <person name="Pursley I."/>
            <person name="Horton D.L."/>
            <person name="Alikhan N.F."/>
            <person name="Baker D."/>
            <person name="Gharbi K."/>
            <person name="Hall N."/>
            <person name="Watson M."/>
            <person name="Adriaenssens E.M."/>
            <person name="Foster-Nyarko E."/>
            <person name="Jarju S."/>
            <person name="Secka A."/>
            <person name="Antonio M."/>
            <person name="Oren A."/>
            <person name="Chaudhuri R.R."/>
            <person name="La Ragione R."/>
            <person name="Hildebrand F."/>
            <person name="Pallen M.J."/>
        </authorList>
    </citation>
    <scope>NUCLEOTIDE SEQUENCE</scope>
    <source>
        <strain evidence="2">D3-1215</strain>
    </source>
</reference>
<protein>
    <submittedName>
        <fullName evidence="2">Uncharacterized protein</fullName>
    </submittedName>
</protein>
<dbReference type="Proteomes" id="UP000823637">
    <property type="component" value="Unassembled WGS sequence"/>
</dbReference>
<proteinExistence type="predicted"/>
<feature type="chain" id="PRO_5039133352" evidence="1">
    <location>
        <begin position="20"/>
        <end position="275"/>
    </location>
</feature>
<dbReference type="EMBL" id="JADIMR010000091">
    <property type="protein sequence ID" value="MBO8447322.1"/>
    <property type="molecule type" value="Genomic_DNA"/>
</dbReference>
<gene>
    <name evidence="2" type="ORF">IAC32_06215</name>
</gene>
<name>A0A9D9EHF6_9BACT</name>
<organism evidence="2 3">
    <name type="scientific">Candidatus Enterocola intestinipullorum</name>
    <dbReference type="NCBI Taxonomy" id="2840783"/>
    <lineage>
        <taxon>Bacteria</taxon>
        <taxon>Pseudomonadati</taxon>
        <taxon>Bacteroidota</taxon>
        <taxon>Bacteroidia</taxon>
        <taxon>Bacteroidales</taxon>
        <taxon>Candidatus Enterocola</taxon>
    </lineage>
</organism>
<evidence type="ECO:0000256" key="1">
    <source>
        <dbReference type="SAM" id="SignalP"/>
    </source>
</evidence>
<dbReference type="AlphaFoldDB" id="A0A9D9EHF6"/>
<comment type="caution">
    <text evidence="2">The sequence shown here is derived from an EMBL/GenBank/DDBJ whole genome shotgun (WGS) entry which is preliminary data.</text>
</comment>
<accession>A0A9D9EHF6</accession>
<keyword evidence="1" id="KW-0732">Signal</keyword>
<sequence length="275" mass="30435">MKKAMTAIIACFFCMTCHAATEKRGDVVNFSLGKYGCTPNLDNSMASANLAPSAMIDKSCINFQYNNSYFLPQIGFSDINLHLALKKLNIGFYFNHYGFSEYAEFSAGISFSKFFAPWFAFNLAGEYCGFYLSKEEGVASSGMAHLSLLAFPVKNLCIGLSLYNISFSKLKTAFQDIPMPSRFTLGISYDFTRKALLSCEFGKELRGPVYYAVGLEYMPVKQFVLRTGIGGEDDNVMPCGGFGLRLGIFGIDFGVKYHFKLGLSMAAGIKFSFKK</sequence>
<evidence type="ECO:0000313" key="2">
    <source>
        <dbReference type="EMBL" id="MBO8447322.1"/>
    </source>
</evidence>
<feature type="signal peptide" evidence="1">
    <location>
        <begin position="1"/>
        <end position="19"/>
    </location>
</feature>
<reference evidence="2" key="1">
    <citation type="submission" date="2020-10" db="EMBL/GenBank/DDBJ databases">
        <authorList>
            <person name="Gilroy R."/>
        </authorList>
    </citation>
    <scope>NUCLEOTIDE SEQUENCE</scope>
    <source>
        <strain evidence="2">D3-1215</strain>
    </source>
</reference>